<feature type="compositionally biased region" description="Low complexity" evidence="1">
    <location>
        <begin position="97"/>
        <end position="108"/>
    </location>
</feature>
<accession>A0ABD0QGE8</accession>
<evidence type="ECO:0000313" key="3">
    <source>
        <dbReference type="Proteomes" id="UP001529510"/>
    </source>
</evidence>
<comment type="caution">
    <text evidence="2">The sequence shown here is derived from an EMBL/GenBank/DDBJ whole genome shotgun (WGS) entry which is preliminary data.</text>
</comment>
<feature type="non-terminal residue" evidence="2">
    <location>
        <position position="1"/>
    </location>
</feature>
<feature type="compositionally biased region" description="Basic residues" evidence="1">
    <location>
        <begin position="30"/>
        <end position="42"/>
    </location>
</feature>
<feature type="region of interest" description="Disordered" evidence="1">
    <location>
        <begin position="16"/>
        <end position="112"/>
    </location>
</feature>
<protein>
    <submittedName>
        <fullName evidence="2">Uncharacterized protein</fullName>
    </submittedName>
</protein>
<dbReference type="AlphaFoldDB" id="A0ABD0QGE8"/>
<keyword evidence="3" id="KW-1185">Reference proteome</keyword>
<gene>
    <name evidence="2" type="ORF">M9458_021015</name>
</gene>
<dbReference type="Proteomes" id="UP001529510">
    <property type="component" value="Unassembled WGS sequence"/>
</dbReference>
<dbReference type="EMBL" id="JAMKFB020000009">
    <property type="protein sequence ID" value="KAL0185318.1"/>
    <property type="molecule type" value="Genomic_DNA"/>
</dbReference>
<proteinExistence type="predicted"/>
<organism evidence="2 3">
    <name type="scientific">Cirrhinus mrigala</name>
    <name type="common">Mrigala</name>
    <dbReference type="NCBI Taxonomy" id="683832"/>
    <lineage>
        <taxon>Eukaryota</taxon>
        <taxon>Metazoa</taxon>
        <taxon>Chordata</taxon>
        <taxon>Craniata</taxon>
        <taxon>Vertebrata</taxon>
        <taxon>Euteleostomi</taxon>
        <taxon>Actinopterygii</taxon>
        <taxon>Neopterygii</taxon>
        <taxon>Teleostei</taxon>
        <taxon>Ostariophysi</taxon>
        <taxon>Cypriniformes</taxon>
        <taxon>Cyprinidae</taxon>
        <taxon>Labeoninae</taxon>
        <taxon>Labeonini</taxon>
        <taxon>Cirrhinus</taxon>
    </lineage>
</organism>
<sequence>SEIILPKMDAGVLQVTVPPCANRGPTSPSRARRVKTRHRRSGRGSSGDLSGPKHPSAPASREREPPMSNTTTPAPPLNETASGGTIREGQLEPPPLKLSSSSPDLLCSTRRPPRPKLWAERPAVELKRGPVWMRLRPEVTRRVRTPLHCRSPAARIHPAVEEVERWAELMEPGRYDCPEDPAAVI</sequence>
<evidence type="ECO:0000256" key="1">
    <source>
        <dbReference type="SAM" id="MobiDB-lite"/>
    </source>
</evidence>
<name>A0ABD0QGE8_CIRMR</name>
<evidence type="ECO:0000313" key="2">
    <source>
        <dbReference type="EMBL" id="KAL0185318.1"/>
    </source>
</evidence>
<reference evidence="2 3" key="1">
    <citation type="submission" date="2024-05" db="EMBL/GenBank/DDBJ databases">
        <title>Genome sequencing and assembly of Indian major carp, Cirrhinus mrigala (Hamilton, 1822).</title>
        <authorList>
            <person name="Mohindra V."/>
            <person name="Chowdhury L.M."/>
            <person name="Lal K."/>
            <person name="Jena J.K."/>
        </authorList>
    </citation>
    <scope>NUCLEOTIDE SEQUENCE [LARGE SCALE GENOMIC DNA]</scope>
    <source>
        <strain evidence="2">CM1030</strain>
        <tissue evidence="2">Blood</tissue>
    </source>
</reference>